<dbReference type="InterPro" id="IPR013148">
    <property type="entry name" value="Glyco_hydro_32_N"/>
</dbReference>
<dbReference type="Gene3D" id="2.115.10.20">
    <property type="entry name" value="Glycosyl hydrolase domain, family 43"/>
    <property type="match status" value="1"/>
</dbReference>
<dbReference type="PROSITE" id="PS00609">
    <property type="entry name" value="GLYCOSYL_HYDROL_F32"/>
    <property type="match status" value="1"/>
</dbReference>
<evidence type="ECO:0000313" key="7">
    <source>
        <dbReference type="Proteomes" id="UP000280819"/>
    </source>
</evidence>
<sequence length="403" mass="43820">MTAPTTSYHLRPERGWLNDPNGMTCIDGVWHVFFQHNPDAPVHGQIAWGHATSTDLAMWRLRPVAFSPTPSGPDAFGCWSGVHVPGHDRPAVAYSGIATDDGQSTICLRWGSPDLIDWEAPIVVGRTPDADGVGIMRDPFVFEYEGRQLAVLGAGLSDGSPAVILYDRSDELAWRYLGVLVADDPVLRAAGSADIWECPQLFPVEDRWVLVVSLHDRGELGQVVAAIGDLEADGEGLRFVAESAHVLDDGTDFYAPQVSLADGEPLLMGWVRQEGQDPQVRDHAGCLTLPRRLALVDGVVTSRLDRMANAALTGSVVPVEAGETVLANRRWRVMVMGTGVRMTHPSLGEVELARGARLWVDGAVVELYRPSGIAATWRHDEPWTLMLPEAGAVEVRRVVPMVP</sequence>
<dbReference type="AlphaFoldDB" id="A0A3P1T6Z7"/>
<reference evidence="6 7" key="1">
    <citation type="submission" date="2018-11" db="EMBL/GenBank/DDBJ databases">
        <title>Genomes From Bacteria Associated with the Canine Oral Cavity: a Test Case for Automated Genome-Based Taxonomic Assignment.</title>
        <authorList>
            <person name="Coil D.A."/>
            <person name="Jospin G."/>
            <person name="Darling A.E."/>
            <person name="Wallis C."/>
            <person name="Davis I.J."/>
            <person name="Harris S."/>
            <person name="Eisen J.A."/>
            <person name="Holcombe L.J."/>
            <person name="O'Flynn C."/>
        </authorList>
    </citation>
    <scope>NUCLEOTIDE SEQUENCE [LARGE SCALE GENOMIC DNA]</scope>
    <source>
        <strain evidence="6 7">OH887_COT-365</strain>
    </source>
</reference>
<dbReference type="RefSeq" id="WP_124844986.1">
    <property type="nucleotide sequence ID" value="NZ_RQZG01000010.1"/>
</dbReference>
<dbReference type="CDD" id="cd08996">
    <property type="entry name" value="GH32_FFase"/>
    <property type="match status" value="1"/>
</dbReference>
<evidence type="ECO:0000259" key="5">
    <source>
        <dbReference type="Pfam" id="PF00251"/>
    </source>
</evidence>
<evidence type="ECO:0000256" key="3">
    <source>
        <dbReference type="ARBA" id="ARBA00022801"/>
    </source>
</evidence>
<dbReference type="SUPFAM" id="SSF75005">
    <property type="entry name" value="Arabinanase/levansucrase/invertase"/>
    <property type="match status" value="1"/>
</dbReference>
<keyword evidence="4" id="KW-0326">Glycosidase</keyword>
<dbReference type="InterPro" id="IPR018053">
    <property type="entry name" value="Glyco_hydro_32_AS"/>
</dbReference>
<dbReference type="EMBL" id="RQZG01000010">
    <property type="protein sequence ID" value="RRD04596.1"/>
    <property type="molecule type" value="Genomic_DNA"/>
</dbReference>
<dbReference type="SMART" id="SM00640">
    <property type="entry name" value="Glyco_32"/>
    <property type="match status" value="1"/>
</dbReference>
<accession>A0A3P1T6Z7</accession>
<dbReference type="EC" id="3.2.1.26" evidence="2"/>
<dbReference type="OrthoDB" id="9776657at2"/>
<feature type="domain" description="Glycosyl hydrolase family 32 N-terminal" evidence="5">
    <location>
        <begin position="9"/>
        <end position="297"/>
    </location>
</feature>
<dbReference type="PANTHER" id="PTHR43101">
    <property type="entry name" value="BETA-FRUCTOSIDASE"/>
    <property type="match status" value="1"/>
</dbReference>
<dbReference type="Proteomes" id="UP000280819">
    <property type="component" value="Unassembled WGS sequence"/>
</dbReference>
<organism evidence="6 7">
    <name type="scientific">Arachnia propionica</name>
    <dbReference type="NCBI Taxonomy" id="1750"/>
    <lineage>
        <taxon>Bacteria</taxon>
        <taxon>Bacillati</taxon>
        <taxon>Actinomycetota</taxon>
        <taxon>Actinomycetes</taxon>
        <taxon>Propionibacteriales</taxon>
        <taxon>Propionibacteriaceae</taxon>
        <taxon>Arachnia</taxon>
    </lineage>
</organism>
<dbReference type="InterPro" id="IPR023296">
    <property type="entry name" value="Glyco_hydro_beta-prop_sf"/>
</dbReference>
<proteinExistence type="inferred from homology"/>
<gene>
    <name evidence="6" type="ORF">EII34_09850</name>
</gene>
<name>A0A3P1T6Z7_9ACTN</name>
<dbReference type="InterPro" id="IPR051214">
    <property type="entry name" value="GH32_Enzymes"/>
</dbReference>
<keyword evidence="3 6" id="KW-0378">Hydrolase</keyword>
<evidence type="ECO:0000256" key="1">
    <source>
        <dbReference type="ARBA" id="ARBA00009902"/>
    </source>
</evidence>
<evidence type="ECO:0000313" key="6">
    <source>
        <dbReference type="EMBL" id="RRD04596.1"/>
    </source>
</evidence>
<comment type="similarity">
    <text evidence="1">Belongs to the glycosyl hydrolase 32 family.</text>
</comment>
<dbReference type="GO" id="GO:0005975">
    <property type="term" value="P:carbohydrate metabolic process"/>
    <property type="evidence" value="ECO:0007669"/>
    <property type="project" value="InterPro"/>
</dbReference>
<comment type="caution">
    <text evidence="6">The sequence shown here is derived from an EMBL/GenBank/DDBJ whole genome shotgun (WGS) entry which is preliminary data.</text>
</comment>
<protein>
    <recommendedName>
        <fullName evidence="2">beta-fructofuranosidase</fullName>
        <ecNumber evidence="2">3.2.1.26</ecNumber>
    </recommendedName>
</protein>
<dbReference type="Pfam" id="PF00251">
    <property type="entry name" value="Glyco_hydro_32N"/>
    <property type="match status" value="1"/>
</dbReference>
<evidence type="ECO:0000256" key="2">
    <source>
        <dbReference type="ARBA" id="ARBA00012758"/>
    </source>
</evidence>
<evidence type="ECO:0000256" key="4">
    <source>
        <dbReference type="ARBA" id="ARBA00023295"/>
    </source>
</evidence>
<dbReference type="InterPro" id="IPR001362">
    <property type="entry name" value="Glyco_hydro_32"/>
</dbReference>
<dbReference type="GO" id="GO:0004564">
    <property type="term" value="F:beta-fructofuranosidase activity"/>
    <property type="evidence" value="ECO:0007669"/>
    <property type="project" value="UniProtKB-EC"/>
</dbReference>
<dbReference type="PANTHER" id="PTHR43101:SF1">
    <property type="entry name" value="BETA-FRUCTOSIDASE"/>
    <property type="match status" value="1"/>
</dbReference>